<evidence type="ECO:0000313" key="2">
    <source>
        <dbReference type="EMBL" id="OBZ77478.1"/>
    </source>
</evidence>
<proteinExistence type="predicted"/>
<dbReference type="InterPro" id="IPR004045">
    <property type="entry name" value="Glutathione_S-Trfase_N"/>
</dbReference>
<reference evidence="2 3" key="1">
    <citation type="submission" date="2016-03" db="EMBL/GenBank/DDBJ databases">
        <title>Whole genome sequencing of Grifola frondosa 9006-11.</title>
        <authorList>
            <person name="Min B."/>
            <person name="Park H."/>
            <person name="Kim J.-G."/>
            <person name="Cho H."/>
            <person name="Oh Y.-L."/>
            <person name="Kong W.-S."/>
            <person name="Choi I.-G."/>
        </authorList>
    </citation>
    <scope>NUCLEOTIDE SEQUENCE [LARGE SCALE GENOMIC DNA]</scope>
    <source>
        <strain evidence="2 3">9006-11</strain>
    </source>
</reference>
<keyword evidence="3" id="KW-1185">Reference proteome</keyword>
<organism evidence="2 3">
    <name type="scientific">Grifola frondosa</name>
    <name type="common">Maitake</name>
    <name type="synonym">Polyporus frondosus</name>
    <dbReference type="NCBI Taxonomy" id="5627"/>
    <lineage>
        <taxon>Eukaryota</taxon>
        <taxon>Fungi</taxon>
        <taxon>Dikarya</taxon>
        <taxon>Basidiomycota</taxon>
        <taxon>Agaricomycotina</taxon>
        <taxon>Agaricomycetes</taxon>
        <taxon>Polyporales</taxon>
        <taxon>Grifolaceae</taxon>
        <taxon>Grifola</taxon>
    </lineage>
</organism>
<dbReference type="STRING" id="5627.A0A1C7MKZ1"/>
<dbReference type="EMBL" id="LUGG01000002">
    <property type="protein sequence ID" value="OBZ77478.1"/>
    <property type="molecule type" value="Genomic_DNA"/>
</dbReference>
<dbReference type="SUPFAM" id="SSF47616">
    <property type="entry name" value="GST C-terminal domain-like"/>
    <property type="match status" value="1"/>
</dbReference>
<dbReference type="GO" id="GO:0005737">
    <property type="term" value="C:cytoplasm"/>
    <property type="evidence" value="ECO:0007669"/>
    <property type="project" value="TreeGrafter"/>
</dbReference>
<comment type="caution">
    <text evidence="2">The sequence shown here is derived from an EMBL/GenBank/DDBJ whole genome shotgun (WGS) entry which is preliminary data.</text>
</comment>
<dbReference type="OrthoDB" id="202840at2759"/>
<dbReference type="PANTHER" id="PTHR43968">
    <property type="match status" value="1"/>
</dbReference>
<sequence length="203" mass="22577">MNNVHIALHEAKADYTTVNIDLRNRPEWFAIKVNSAGKVPALAYGGPKVTGEPSPEAFMLAESAAGPLPRRAEALQALLPPSGYAVGEWSIADAALTPVLKFAEMALENGIGTFTEDAGKQALETFRSPKFARLQKYLEDVKARPSFEESYHEVSNICYCLNYMAVYRPNYEGDYHNCIQSNFEVEAGYRGHEKPQSFVELKR</sequence>
<dbReference type="InterPro" id="IPR036249">
    <property type="entry name" value="Thioredoxin-like_sf"/>
</dbReference>
<feature type="domain" description="GST N-terminal" evidence="1">
    <location>
        <begin position="1"/>
        <end position="50"/>
    </location>
</feature>
<accession>A0A1C7MKZ1</accession>
<dbReference type="OMA" id="HEAKADY"/>
<dbReference type="Gene3D" id="3.40.30.10">
    <property type="entry name" value="Glutaredoxin"/>
    <property type="match status" value="1"/>
</dbReference>
<dbReference type="InterPro" id="IPR050983">
    <property type="entry name" value="GST_Omega/HSP26"/>
</dbReference>
<dbReference type="Gene3D" id="1.20.1050.10">
    <property type="match status" value="1"/>
</dbReference>
<dbReference type="Proteomes" id="UP000092993">
    <property type="component" value="Unassembled WGS sequence"/>
</dbReference>
<evidence type="ECO:0000259" key="1">
    <source>
        <dbReference type="Pfam" id="PF02798"/>
    </source>
</evidence>
<dbReference type="Pfam" id="PF02798">
    <property type="entry name" value="GST_N"/>
    <property type="match status" value="1"/>
</dbReference>
<gene>
    <name evidence="2" type="ORF">A0H81_02702</name>
</gene>
<dbReference type="AlphaFoldDB" id="A0A1C7MKZ1"/>
<evidence type="ECO:0000313" key="3">
    <source>
        <dbReference type="Proteomes" id="UP000092993"/>
    </source>
</evidence>
<dbReference type="InterPro" id="IPR036282">
    <property type="entry name" value="Glutathione-S-Trfase_C_sf"/>
</dbReference>
<dbReference type="SUPFAM" id="SSF52833">
    <property type="entry name" value="Thioredoxin-like"/>
    <property type="match status" value="1"/>
</dbReference>
<name>A0A1C7MKZ1_GRIFR</name>
<dbReference type="CDD" id="cd00570">
    <property type="entry name" value="GST_N_family"/>
    <property type="match status" value="1"/>
</dbReference>
<dbReference type="PANTHER" id="PTHR43968:SF6">
    <property type="entry name" value="GLUTATHIONE S-TRANSFERASE OMEGA"/>
    <property type="match status" value="1"/>
</dbReference>
<protein>
    <recommendedName>
        <fullName evidence="1">GST N-terminal domain-containing protein</fullName>
    </recommendedName>
</protein>